<name>A0A3B1A971_9ZZZZ</name>
<dbReference type="EMBL" id="UOFP01000267">
    <property type="protein sequence ID" value="VAW89376.1"/>
    <property type="molecule type" value="Genomic_DNA"/>
</dbReference>
<dbReference type="InterPro" id="IPR011990">
    <property type="entry name" value="TPR-like_helical_dom_sf"/>
</dbReference>
<dbReference type="InterPro" id="IPR013105">
    <property type="entry name" value="TPR_2"/>
</dbReference>
<proteinExistence type="predicted"/>
<keyword evidence="1" id="KW-0677">Repeat</keyword>
<protein>
    <submittedName>
        <fullName evidence="3">Uncharacterized protein</fullName>
    </submittedName>
</protein>
<dbReference type="InterPro" id="IPR013360">
    <property type="entry name" value="Pilus_4_PilW"/>
</dbReference>
<dbReference type="InterPro" id="IPR019734">
    <property type="entry name" value="TPR_rpt"/>
</dbReference>
<dbReference type="AlphaFoldDB" id="A0A3B1A971"/>
<reference evidence="3" key="1">
    <citation type="submission" date="2018-06" db="EMBL/GenBank/DDBJ databases">
        <authorList>
            <person name="Zhirakovskaya E."/>
        </authorList>
    </citation>
    <scope>NUCLEOTIDE SEQUENCE</scope>
</reference>
<dbReference type="InterPro" id="IPR052384">
    <property type="entry name" value="TMTC_O-mannosyltransferase"/>
</dbReference>
<evidence type="ECO:0000313" key="3">
    <source>
        <dbReference type="EMBL" id="VAW89376.1"/>
    </source>
</evidence>
<dbReference type="NCBIfam" id="TIGR02521">
    <property type="entry name" value="type_IV_pilW"/>
    <property type="match status" value="1"/>
</dbReference>
<dbReference type="Pfam" id="PF13432">
    <property type="entry name" value="TPR_16"/>
    <property type="match status" value="1"/>
</dbReference>
<dbReference type="Gene3D" id="1.25.40.10">
    <property type="entry name" value="Tetratricopeptide repeat domain"/>
    <property type="match status" value="1"/>
</dbReference>
<dbReference type="SMART" id="SM00028">
    <property type="entry name" value="TPR"/>
    <property type="match status" value="3"/>
</dbReference>
<evidence type="ECO:0000256" key="2">
    <source>
        <dbReference type="ARBA" id="ARBA00022803"/>
    </source>
</evidence>
<dbReference type="PROSITE" id="PS50005">
    <property type="entry name" value="TPR"/>
    <property type="match status" value="3"/>
</dbReference>
<dbReference type="SUPFAM" id="SSF48452">
    <property type="entry name" value="TPR-like"/>
    <property type="match status" value="1"/>
</dbReference>
<accession>A0A3B1A971</accession>
<dbReference type="PROSITE" id="PS51257">
    <property type="entry name" value="PROKAR_LIPOPROTEIN"/>
    <property type="match status" value="1"/>
</dbReference>
<organism evidence="3">
    <name type="scientific">hydrothermal vent metagenome</name>
    <dbReference type="NCBI Taxonomy" id="652676"/>
    <lineage>
        <taxon>unclassified sequences</taxon>
        <taxon>metagenomes</taxon>
        <taxon>ecological metagenomes</taxon>
    </lineage>
</organism>
<dbReference type="PANTHER" id="PTHR44216:SF3">
    <property type="entry name" value="PROTEIN O-MANNOSYL-TRANSFERASE TMTC2"/>
    <property type="match status" value="1"/>
</dbReference>
<gene>
    <name evidence="3" type="ORF">MNBD_GAMMA18-712</name>
</gene>
<dbReference type="PANTHER" id="PTHR44216">
    <property type="entry name" value="PROTEIN O-MANNOSYL-TRANSFERASE TMTC2"/>
    <property type="match status" value="1"/>
</dbReference>
<dbReference type="Pfam" id="PF07719">
    <property type="entry name" value="TPR_2"/>
    <property type="match status" value="1"/>
</dbReference>
<sequence length="247" mass="27259">MKPGFLTVLIVALLVTGCSSSAKRFGSESAHRQAETQVRLGMGYMQKGDLDIALGKLQSAVETADDYAPAHNALAILYTRLGRVKAADKHYKKAVKVAVDDGAVHNNYGAFLCDQARYDEAHSHFVKAAEQLLYKTPDLAYENAGLCAMREGDLDRAETAFRNALKMNPELTVSLLNMADLALKNERYLQGRAYIQRYETVASHSAATLWLAIKVEQGLNDEAQVKRYSDKLRSRFPGSEQAGQLTE</sequence>
<evidence type="ECO:0000256" key="1">
    <source>
        <dbReference type="ARBA" id="ARBA00022737"/>
    </source>
</evidence>
<keyword evidence="2" id="KW-0802">TPR repeat</keyword>